<keyword evidence="1" id="KW-0479">Metal-binding</keyword>
<comment type="caution">
    <text evidence="7">The sequence shown here is derived from an EMBL/GenBank/DDBJ whole genome shotgun (WGS) entry which is preliminary data.</text>
</comment>
<feature type="non-terminal residue" evidence="7">
    <location>
        <position position="294"/>
    </location>
</feature>
<dbReference type="GO" id="GO:0008270">
    <property type="term" value="F:zinc ion binding"/>
    <property type="evidence" value="ECO:0007669"/>
    <property type="project" value="UniProtKB-KW"/>
</dbReference>
<evidence type="ECO:0000256" key="3">
    <source>
        <dbReference type="ARBA" id="ARBA00022833"/>
    </source>
</evidence>
<dbReference type="EMBL" id="VUJU01015996">
    <property type="protein sequence ID" value="KAF0691322.1"/>
    <property type="molecule type" value="Genomic_DNA"/>
</dbReference>
<evidence type="ECO:0000259" key="6">
    <source>
        <dbReference type="PROSITE" id="PS50950"/>
    </source>
</evidence>
<evidence type="ECO:0000313" key="8">
    <source>
        <dbReference type="Proteomes" id="UP000478052"/>
    </source>
</evidence>
<dbReference type="PROSITE" id="PS50950">
    <property type="entry name" value="ZF_THAP"/>
    <property type="match status" value="1"/>
</dbReference>
<dbReference type="GO" id="GO:0003677">
    <property type="term" value="F:DNA binding"/>
    <property type="evidence" value="ECO:0007669"/>
    <property type="project" value="UniProtKB-UniRule"/>
</dbReference>
<keyword evidence="2 5" id="KW-0863">Zinc-finger</keyword>
<gene>
    <name evidence="7" type="ORF">FWK35_00034994</name>
</gene>
<protein>
    <submittedName>
        <fullName evidence="7">THAP-type domain-containing protein</fullName>
    </submittedName>
</protein>
<dbReference type="Proteomes" id="UP000478052">
    <property type="component" value="Unassembled WGS sequence"/>
</dbReference>
<proteinExistence type="predicted"/>
<accession>A0A6G0VJT0</accession>
<keyword evidence="3" id="KW-0862">Zinc</keyword>
<reference evidence="7 8" key="1">
    <citation type="submission" date="2019-08" db="EMBL/GenBank/DDBJ databases">
        <title>Whole genome of Aphis craccivora.</title>
        <authorList>
            <person name="Voronova N.V."/>
            <person name="Shulinski R.S."/>
            <person name="Bandarenka Y.V."/>
            <person name="Zhorov D.G."/>
            <person name="Warner D."/>
        </authorList>
    </citation>
    <scope>NUCLEOTIDE SEQUENCE [LARGE SCALE GENOMIC DNA]</scope>
    <source>
        <strain evidence="7">180601</strain>
        <tissue evidence="7">Whole Body</tissue>
    </source>
</reference>
<name>A0A6G0VJT0_APHCR</name>
<evidence type="ECO:0000256" key="2">
    <source>
        <dbReference type="ARBA" id="ARBA00022771"/>
    </source>
</evidence>
<evidence type="ECO:0000313" key="7">
    <source>
        <dbReference type="EMBL" id="KAF0691322.1"/>
    </source>
</evidence>
<evidence type="ECO:0000256" key="4">
    <source>
        <dbReference type="ARBA" id="ARBA00023125"/>
    </source>
</evidence>
<dbReference type="AlphaFoldDB" id="A0A6G0VJT0"/>
<organism evidence="7 8">
    <name type="scientific">Aphis craccivora</name>
    <name type="common">Cowpea aphid</name>
    <dbReference type="NCBI Taxonomy" id="307492"/>
    <lineage>
        <taxon>Eukaryota</taxon>
        <taxon>Metazoa</taxon>
        <taxon>Ecdysozoa</taxon>
        <taxon>Arthropoda</taxon>
        <taxon>Hexapoda</taxon>
        <taxon>Insecta</taxon>
        <taxon>Pterygota</taxon>
        <taxon>Neoptera</taxon>
        <taxon>Paraneoptera</taxon>
        <taxon>Hemiptera</taxon>
        <taxon>Sternorrhyncha</taxon>
        <taxon>Aphidomorpha</taxon>
        <taxon>Aphidoidea</taxon>
        <taxon>Aphididae</taxon>
        <taxon>Aphidini</taxon>
        <taxon>Aphis</taxon>
        <taxon>Aphis</taxon>
    </lineage>
</organism>
<evidence type="ECO:0000256" key="5">
    <source>
        <dbReference type="PROSITE-ProRule" id="PRU00309"/>
    </source>
</evidence>
<dbReference type="OrthoDB" id="6628777at2759"/>
<keyword evidence="4 5" id="KW-0238">DNA-binding</keyword>
<sequence>MERLKSWMRIVGGLEDMNPMSVYTKKFICALHFTNDCSSPSTKKLNANAYPSINLPNREMVNDNIFKENVQHTVTENELHDQQNVNDSFMSGVCYLDNSLNYVDFIADSVHVEPVVSSIENNMLVDIASNDIVNAKNAHITHTVNADGLKTVPFKSIRIPKSNKSFGLLDSIGVKKCSSLTPKCKRFYKVTTNIIKKYRRLNTKKALFKTRLREADKFANTYLIDKFSDKLSAAASLFTRLQIRESKKKSNGRRFSLEEKMLSLSLYKRSPKCYRLLSQMFTLPCKRTLNVILG</sequence>
<dbReference type="InterPro" id="IPR006612">
    <property type="entry name" value="THAP_Znf"/>
</dbReference>
<evidence type="ECO:0000256" key="1">
    <source>
        <dbReference type="ARBA" id="ARBA00022723"/>
    </source>
</evidence>
<keyword evidence="8" id="KW-1185">Reference proteome</keyword>
<feature type="domain" description="THAP-type" evidence="6">
    <location>
        <begin position="1"/>
        <end position="54"/>
    </location>
</feature>